<accession>A0A8S1THR9</accession>
<dbReference type="OrthoDB" id="312221at2759"/>
<dbReference type="AlphaFoldDB" id="A0A8S1THR9"/>
<comment type="caution">
    <text evidence="1">The sequence shown here is derived from an EMBL/GenBank/DDBJ whole genome shotgun (WGS) entry which is preliminary data.</text>
</comment>
<evidence type="ECO:0000313" key="1">
    <source>
        <dbReference type="EMBL" id="CAD8150622.1"/>
    </source>
</evidence>
<evidence type="ECO:0000313" key="2">
    <source>
        <dbReference type="Proteomes" id="UP000683925"/>
    </source>
</evidence>
<reference evidence="1" key="1">
    <citation type="submission" date="2021-01" db="EMBL/GenBank/DDBJ databases">
        <authorList>
            <consortium name="Genoscope - CEA"/>
            <person name="William W."/>
        </authorList>
    </citation>
    <scope>NUCLEOTIDE SEQUENCE</scope>
</reference>
<organism evidence="1 2">
    <name type="scientific">Paramecium octaurelia</name>
    <dbReference type="NCBI Taxonomy" id="43137"/>
    <lineage>
        <taxon>Eukaryota</taxon>
        <taxon>Sar</taxon>
        <taxon>Alveolata</taxon>
        <taxon>Ciliophora</taxon>
        <taxon>Intramacronucleata</taxon>
        <taxon>Oligohymenophorea</taxon>
        <taxon>Peniculida</taxon>
        <taxon>Parameciidae</taxon>
        <taxon>Paramecium</taxon>
    </lineage>
</organism>
<keyword evidence="2" id="KW-1185">Reference proteome</keyword>
<protein>
    <submittedName>
        <fullName evidence="1">Uncharacterized protein</fullName>
    </submittedName>
</protein>
<dbReference type="Proteomes" id="UP000683925">
    <property type="component" value="Unassembled WGS sequence"/>
</dbReference>
<dbReference type="EMBL" id="CAJJDP010000024">
    <property type="protein sequence ID" value="CAD8150622.1"/>
    <property type="molecule type" value="Genomic_DNA"/>
</dbReference>
<gene>
    <name evidence="1" type="ORF">POCTA_138.1.T0240031</name>
</gene>
<sequence>MFQIPCLNGHDETVDFFCLAENCKDIRFCCFNRCIKSGLKHAHNDKDLYKIEKFPNYLHKSNIQFSELIQHLDKIFEDLISIYKQLRQQLYYTFEWTLDRIKWLKGKNINIALDNIIKLEEYKRRVIINLKQNAQKLSQTLNQSIQELQLKEKVTQQFYLLKQCQIKEKEAFNTIASNYDSSIIICGFQSCIKIYEFRNQSIQEIQIIKQECTIKLLFINDTDKFISQFDHSVDIFSKINTNWQKQQSIDFVDNEQLYIMKDESILIIGWIGILKSFLGQKKVVKCFQKIKEQYQLQDEYQIDLQHYLCINSDMNDSENTIIWCSDQMIEIIQRQCQTKKWDTLQKIQIQEASPQGKFIQNDSFIVSKHSLLCIYSRNSNNKLFEKKREITLSQSQSQSGRIISNNIEIKQFFKSKQFLVITINSKFSIYKFDENGDLRIEYDVECANCQGVISKNGRILVTQDLNSKQISIRQILE</sequence>
<proteinExistence type="predicted"/>
<name>A0A8S1THR9_PAROT</name>
<dbReference type="OMA" id="FEWTLDR"/>